<evidence type="ECO:0000313" key="2">
    <source>
        <dbReference type="EMBL" id="CAJ2512073.1"/>
    </source>
</evidence>
<name>A0AAI8VX63_9PEZI</name>
<protein>
    <submittedName>
        <fullName evidence="2">Uu.00g076980.m01.CDS01</fullName>
    </submittedName>
</protein>
<comment type="caution">
    <text evidence="2">The sequence shown here is derived from an EMBL/GenBank/DDBJ whole genome shotgun (WGS) entry which is preliminary data.</text>
</comment>
<dbReference type="Gene3D" id="3.10.350.10">
    <property type="entry name" value="LysM domain"/>
    <property type="match status" value="1"/>
</dbReference>
<keyword evidence="3" id="KW-1185">Reference proteome</keyword>
<evidence type="ECO:0000313" key="3">
    <source>
        <dbReference type="Proteomes" id="UP001295740"/>
    </source>
</evidence>
<organism evidence="2 3">
    <name type="scientific">Anthostomella pinea</name>
    <dbReference type="NCBI Taxonomy" id="933095"/>
    <lineage>
        <taxon>Eukaryota</taxon>
        <taxon>Fungi</taxon>
        <taxon>Dikarya</taxon>
        <taxon>Ascomycota</taxon>
        <taxon>Pezizomycotina</taxon>
        <taxon>Sordariomycetes</taxon>
        <taxon>Xylariomycetidae</taxon>
        <taxon>Xylariales</taxon>
        <taxon>Xylariaceae</taxon>
        <taxon>Anthostomella</taxon>
    </lineage>
</organism>
<evidence type="ECO:0000256" key="1">
    <source>
        <dbReference type="SAM" id="MobiDB-lite"/>
    </source>
</evidence>
<reference evidence="2" key="1">
    <citation type="submission" date="2023-10" db="EMBL/GenBank/DDBJ databases">
        <authorList>
            <person name="Hackl T."/>
        </authorList>
    </citation>
    <scope>NUCLEOTIDE SEQUENCE</scope>
</reference>
<gene>
    <name evidence="2" type="ORF">KHLLAP_LOCUS12541</name>
</gene>
<dbReference type="EMBL" id="CAUWAG010000018">
    <property type="protein sequence ID" value="CAJ2512073.1"/>
    <property type="molecule type" value="Genomic_DNA"/>
</dbReference>
<sequence length="188" mass="21342">MTIQDGLHLFIIRTADQYVFEAIPIYLYGSRLFLQHLRENNTQRLSKFIPKQPLPTSQQTKHRKHARFPTKLPRGSRPFPFPPAPGPVHTDNTVIPTYPTHAPTYEQCATWARAKSDASCLTISKENCLKTREFLLLNPQLHGDSEEVWEDYWYCVRSPDGAVCVVKTVTVIPLPATATATVLGTRQL</sequence>
<dbReference type="Proteomes" id="UP001295740">
    <property type="component" value="Unassembled WGS sequence"/>
</dbReference>
<dbReference type="AlphaFoldDB" id="A0AAI8VX63"/>
<accession>A0AAI8VX63</accession>
<proteinExistence type="predicted"/>
<feature type="region of interest" description="Disordered" evidence="1">
    <location>
        <begin position="51"/>
        <end position="77"/>
    </location>
</feature>
<dbReference type="InterPro" id="IPR036779">
    <property type="entry name" value="LysM_dom_sf"/>
</dbReference>